<feature type="region of interest" description="Disordered" evidence="1">
    <location>
        <begin position="97"/>
        <end position="119"/>
    </location>
</feature>
<gene>
    <name evidence="2" type="ORF">TBRA_LOCUS2642</name>
</gene>
<protein>
    <submittedName>
        <fullName evidence="2">Uncharacterized protein</fullName>
    </submittedName>
</protein>
<organism evidence="2 3">
    <name type="scientific">Trichogramma brassicae</name>
    <dbReference type="NCBI Taxonomy" id="86971"/>
    <lineage>
        <taxon>Eukaryota</taxon>
        <taxon>Metazoa</taxon>
        <taxon>Ecdysozoa</taxon>
        <taxon>Arthropoda</taxon>
        <taxon>Hexapoda</taxon>
        <taxon>Insecta</taxon>
        <taxon>Pterygota</taxon>
        <taxon>Neoptera</taxon>
        <taxon>Endopterygota</taxon>
        <taxon>Hymenoptera</taxon>
        <taxon>Apocrita</taxon>
        <taxon>Proctotrupomorpha</taxon>
        <taxon>Chalcidoidea</taxon>
        <taxon>Trichogrammatidae</taxon>
        <taxon>Trichogramma</taxon>
    </lineage>
</organism>
<feature type="compositionally biased region" description="Basic and acidic residues" evidence="1">
    <location>
        <begin position="98"/>
        <end position="114"/>
    </location>
</feature>
<reference evidence="2 3" key="1">
    <citation type="submission" date="2020-02" db="EMBL/GenBank/DDBJ databases">
        <authorList>
            <person name="Ferguson B K."/>
        </authorList>
    </citation>
    <scope>NUCLEOTIDE SEQUENCE [LARGE SCALE GENOMIC DNA]</scope>
</reference>
<proteinExistence type="predicted"/>
<accession>A0A6H5I292</accession>
<evidence type="ECO:0000313" key="3">
    <source>
        <dbReference type="Proteomes" id="UP000479190"/>
    </source>
</evidence>
<name>A0A6H5I292_9HYME</name>
<evidence type="ECO:0000256" key="1">
    <source>
        <dbReference type="SAM" id="MobiDB-lite"/>
    </source>
</evidence>
<evidence type="ECO:0000313" key="2">
    <source>
        <dbReference type="EMBL" id="CAB0030646.1"/>
    </source>
</evidence>
<sequence>MRREKLSPGCIRKIKLYTKITFCGRAKNDRAVDGLSVPAAGCPRAAVFHRSRPAILSVDKLTSGTLTWPTVSGSAVWIRVAVSPRSRPPPLLSHFMRRLGDDREAPGDGAESRPRRSSGICDAVLASRKRTTSITSGRTSIHWVPAVGGIGHATS</sequence>
<dbReference type="AlphaFoldDB" id="A0A6H5I292"/>
<dbReference type="Proteomes" id="UP000479190">
    <property type="component" value="Unassembled WGS sequence"/>
</dbReference>
<dbReference type="EMBL" id="CADCXV010000504">
    <property type="protein sequence ID" value="CAB0030646.1"/>
    <property type="molecule type" value="Genomic_DNA"/>
</dbReference>
<keyword evidence="3" id="KW-1185">Reference proteome</keyword>